<dbReference type="Proteomes" id="UP000306628">
    <property type="component" value="Unassembled WGS sequence"/>
</dbReference>
<accession>A0A5S4H3G0</accession>
<evidence type="ECO:0000313" key="2">
    <source>
        <dbReference type="Proteomes" id="UP000306628"/>
    </source>
</evidence>
<dbReference type="OrthoDB" id="7586039at2"/>
<proteinExistence type="predicted"/>
<gene>
    <name evidence="1" type="ORF">ETD85_01025</name>
</gene>
<sequence length="237" mass="26393">MSYSPDRAVSTILFSAAHDIDTWGLVKDDFYDNIDGGYDVCGAIANGSGLSFDDWHDQPTPCSDGEDPAEHASWLVSRAASLAALRTLLAHVYPDTRPEEMGRDALIVKAGEWNDQPDRTEAQVVAKLREVATDTVKTWLVWSNDARTWWGPNGSNCTGDLWDAGRYTREQALEACGRRSWKEGKQPPEVMVAAPEDGHGEQLTVEEFRHADRWMELRVEDAVRRAIAERTTAEVSS</sequence>
<protein>
    <submittedName>
        <fullName evidence="1">Uncharacterized protein</fullName>
    </submittedName>
</protein>
<dbReference type="Pfam" id="PF19698">
    <property type="entry name" value="DUF6197"/>
    <property type="match status" value="1"/>
</dbReference>
<dbReference type="EMBL" id="VCKX01000002">
    <property type="protein sequence ID" value="TMR39626.1"/>
    <property type="molecule type" value="Genomic_DNA"/>
</dbReference>
<dbReference type="RefSeq" id="WP_138687652.1">
    <property type="nucleotide sequence ID" value="NZ_JBHSAZ010000112.1"/>
</dbReference>
<reference evidence="1 2" key="1">
    <citation type="submission" date="2019-05" db="EMBL/GenBank/DDBJ databases">
        <title>Draft genome sequence of Nonomuraea zeae DSM 100528.</title>
        <authorList>
            <person name="Saricaoglu S."/>
            <person name="Isik K."/>
        </authorList>
    </citation>
    <scope>NUCLEOTIDE SEQUENCE [LARGE SCALE GENOMIC DNA]</scope>
    <source>
        <strain evidence="1 2">DSM 100528</strain>
    </source>
</reference>
<keyword evidence="2" id="KW-1185">Reference proteome</keyword>
<organism evidence="1 2">
    <name type="scientific">Nonomuraea zeae</name>
    <dbReference type="NCBI Taxonomy" id="1642303"/>
    <lineage>
        <taxon>Bacteria</taxon>
        <taxon>Bacillati</taxon>
        <taxon>Actinomycetota</taxon>
        <taxon>Actinomycetes</taxon>
        <taxon>Streptosporangiales</taxon>
        <taxon>Streptosporangiaceae</taxon>
        <taxon>Nonomuraea</taxon>
    </lineage>
</organism>
<comment type="caution">
    <text evidence="1">The sequence shown here is derived from an EMBL/GenBank/DDBJ whole genome shotgun (WGS) entry which is preliminary data.</text>
</comment>
<evidence type="ECO:0000313" key="1">
    <source>
        <dbReference type="EMBL" id="TMR39626.1"/>
    </source>
</evidence>
<name>A0A5S4H3G0_9ACTN</name>
<dbReference type="InterPro" id="IPR045677">
    <property type="entry name" value="DUF6197"/>
</dbReference>
<dbReference type="AlphaFoldDB" id="A0A5S4H3G0"/>